<reference evidence="12 13" key="1">
    <citation type="journal article" date="2016" name="G3 (Bethesda)">
        <title>First Draft Assembly and Annotation of the Genome of a California Endemic Oak Quercus lobata Nee (Fagaceae).</title>
        <authorList>
            <person name="Sork V.L."/>
            <person name="Fitz-Gibbon S.T."/>
            <person name="Puiu D."/>
            <person name="Crepeau M."/>
            <person name="Gugger P.F."/>
            <person name="Sherman R."/>
            <person name="Stevens K."/>
            <person name="Langley C.H."/>
            <person name="Pellegrini M."/>
            <person name="Salzberg S.L."/>
        </authorList>
    </citation>
    <scope>NUCLEOTIDE SEQUENCE [LARGE SCALE GENOMIC DNA]</scope>
    <source>
        <strain evidence="12 13">cv. SW786</strain>
    </source>
</reference>
<dbReference type="SUPFAM" id="SSF52058">
    <property type="entry name" value="L domain-like"/>
    <property type="match status" value="1"/>
</dbReference>
<keyword evidence="9" id="KW-0325">Glycoprotein</keyword>
<evidence type="ECO:0000313" key="13">
    <source>
        <dbReference type="Proteomes" id="UP000594261"/>
    </source>
</evidence>
<name>A0A7N2R8M5_QUELO</name>
<protein>
    <recommendedName>
        <fullName evidence="11">Leucine-rich repeat-containing N-terminal plant-type domain-containing protein</fullName>
    </recommendedName>
</protein>
<sequence length="351" mass="39702">MRWLIWLSQHFHLLLLFYSLFTSSSSSSFASTLKPLRSQDQQLALLHFKQLFTFSEFASYDCDLLGYQHSYPKMESWKKGTDYCSWDGVTCDRVKGNLIGFDLSCSWLQGTIPPNSTIFLLSHLQYLNLAFNDFDFSLISSGFGQFTRLRYLNLSGCVFSGQVPLRLLHLSLLASLYLSQNHFVSLETFVVRRLAKNLKMLRELHLDLVDMSSASLRSLMNFSSSLTTLSLFNCELQGTLPVDIFRLPKLLTLTLTSNIELRGFFPLVNLTSPLSEIPSSLSNLKMLLYLGLEYNNLNGSIPSSIGNLTKVTQIFLRSKLYGSIPKSISNLVNLIELDISSNDLSGIVEFD</sequence>
<dbReference type="EnsemblPlants" id="QL08p005286:mrna">
    <property type="protein sequence ID" value="QL08p005286:mrna"/>
    <property type="gene ID" value="QL08p005286"/>
</dbReference>
<keyword evidence="8" id="KW-0675">Receptor</keyword>
<evidence type="ECO:0000259" key="11">
    <source>
        <dbReference type="Pfam" id="PF08263"/>
    </source>
</evidence>
<dbReference type="InterPro" id="IPR032675">
    <property type="entry name" value="LRR_dom_sf"/>
</dbReference>
<keyword evidence="4 10" id="KW-0732">Signal</keyword>
<reference evidence="12" key="2">
    <citation type="submission" date="2021-01" db="UniProtKB">
        <authorList>
            <consortium name="EnsemblPlants"/>
        </authorList>
    </citation>
    <scope>IDENTIFICATION</scope>
</reference>
<dbReference type="InterPro" id="IPR046956">
    <property type="entry name" value="RLP23-like"/>
</dbReference>
<dbReference type="InterPro" id="IPR013210">
    <property type="entry name" value="LRR_N_plant-typ"/>
</dbReference>
<keyword evidence="2" id="KW-0433">Leucine-rich repeat</keyword>
<dbReference type="OMA" id="VNIKSCM"/>
<evidence type="ECO:0000256" key="9">
    <source>
        <dbReference type="ARBA" id="ARBA00023180"/>
    </source>
</evidence>
<dbReference type="InterPro" id="IPR001611">
    <property type="entry name" value="Leu-rich_rpt"/>
</dbReference>
<dbReference type="Pfam" id="PF00560">
    <property type="entry name" value="LRR_1"/>
    <property type="match status" value="3"/>
</dbReference>
<evidence type="ECO:0000256" key="1">
    <source>
        <dbReference type="ARBA" id="ARBA00004479"/>
    </source>
</evidence>
<keyword evidence="13" id="KW-1185">Reference proteome</keyword>
<dbReference type="PANTHER" id="PTHR48061:SF46">
    <property type="entry name" value="LEUCINE-RICH REPEAT-CONTAINING N-TERMINAL PLANT-TYPE DOMAIN-CONTAINING PROTEIN"/>
    <property type="match status" value="1"/>
</dbReference>
<dbReference type="Gramene" id="QL08p005286:mrna">
    <property type="protein sequence ID" value="QL08p005286:mrna"/>
    <property type="gene ID" value="QL08p005286"/>
</dbReference>
<organism evidence="12 13">
    <name type="scientific">Quercus lobata</name>
    <name type="common">Valley oak</name>
    <dbReference type="NCBI Taxonomy" id="97700"/>
    <lineage>
        <taxon>Eukaryota</taxon>
        <taxon>Viridiplantae</taxon>
        <taxon>Streptophyta</taxon>
        <taxon>Embryophyta</taxon>
        <taxon>Tracheophyta</taxon>
        <taxon>Spermatophyta</taxon>
        <taxon>Magnoliopsida</taxon>
        <taxon>eudicotyledons</taxon>
        <taxon>Gunneridae</taxon>
        <taxon>Pentapetalae</taxon>
        <taxon>rosids</taxon>
        <taxon>fabids</taxon>
        <taxon>Fagales</taxon>
        <taxon>Fagaceae</taxon>
        <taxon>Quercus</taxon>
    </lineage>
</organism>
<keyword evidence="3" id="KW-0812">Transmembrane</keyword>
<evidence type="ECO:0000256" key="6">
    <source>
        <dbReference type="ARBA" id="ARBA00022989"/>
    </source>
</evidence>
<evidence type="ECO:0000256" key="4">
    <source>
        <dbReference type="ARBA" id="ARBA00022729"/>
    </source>
</evidence>
<evidence type="ECO:0000256" key="7">
    <source>
        <dbReference type="ARBA" id="ARBA00023136"/>
    </source>
</evidence>
<evidence type="ECO:0000256" key="8">
    <source>
        <dbReference type="ARBA" id="ARBA00023170"/>
    </source>
</evidence>
<accession>A0A7N2R8M5</accession>
<evidence type="ECO:0000256" key="10">
    <source>
        <dbReference type="SAM" id="SignalP"/>
    </source>
</evidence>
<keyword evidence="5" id="KW-0677">Repeat</keyword>
<evidence type="ECO:0000256" key="5">
    <source>
        <dbReference type="ARBA" id="ARBA00022737"/>
    </source>
</evidence>
<evidence type="ECO:0000313" key="12">
    <source>
        <dbReference type="EnsemblPlants" id="QL08p005286:mrna"/>
    </source>
</evidence>
<comment type="subcellular location">
    <subcellularLocation>
        <location evidence="1">Membrane</location>
        <topology evidence="1">Single-pass type I membrane protein</topology>
    </subcellularLocation>
</comment>
<evidence type="ECO:0000256" key="3">
    <source>
        <dbReference type="ARBA" id="ARBA00022692"/>
    </source>
</evidence>
<keyword evidence="6" id="KW-1133">Transmembrane helix</keyword>
<feature type="chain" id="PRO_5029669041" description="Leucine-rich repeat-containing N-terminal plant-type domain-containing protein" evidence="10">
    <location>
        <begin position="27"/>
        <end position="351"/>
    </location>
</feature>
<evidence type="ECO:0000256" key="2">
    <source>
        <dbReference type="ARBA" id="ARBA00022614"/>
    </source>
</evidence>
<dbReference type="GO" id="GO:0016020">
    <property type="term" value="C:membrane"/>
    <property type="evidence" value="ECO:0007669"/>
    <property type="project" value="UniProtKB-SubCell"/>
</dbReference>
<feature type="signal peptide" evidence="10">
    <location>
        <begin position="1"/>
        <end position="26"/>
    </location>
</feature>
<dbReference type="Gene3D" id="3.80.10.10">
    <property type="entry name" value="Ribonuclease Inhibitor"/>
    <property type="match status" value="2"/>
</dbReference>
<dbReference type="InParanoid" id="A0A7N2R8M5"/>
<dbReference type="Proteomes" id="UP000594261">
    <property type="component" value="Chromosome 8"/>
</dbReference>
<proteinExistence type="predicted"/>
<dbReference type="AlphaFoldDB" id="A0A7N2R8M5"/>
<feature type="domain" description="Leucine-rich repeat-containing N-terminal plant-type" evidence="11">
    <location>
        <begin position="43"/>
        <end position="92"/>
    </location>
</feature>
<keyword evidence="7" id="KW-0472">Membrane</keyword>
<dbReference type="EMBL" id="LRBV02000008">
    <property type="status" value="NOT_ANNOTATED_CDS"/>
    <property type="molecule type" value="Genomic_DNA"/>
</dbReference>
<dbReference type="PANTHER" id="PTHR48061">
    <property type="entry name" value="LEUCINE-RICH REPEAT RECEPTOR PROTEIN KINASE EMS1-LIKE-RELATED"/>
    <property type="match status" value="1"/>
</dbReference>
<dbReference type="Pfam" id="PF08263">
    <property type="entry name" value="LRRNT_2"/>
    <property type="match status" value="1"/>
</dbReference>